<reference evidence="3 6" key="2">
    <citation type="submission" date="2020-04" db="EMBL/GenBank/DDBJ databases">
        <authorList>
            <person name="Hitch T.C.A."/>
            <person name="Wylensek D."/>
            <person name="Clavel T."/>
        </authorList>
    </citation>
    <scope>NUCLEOTIDE SEQUENCE [LARGE SCALE GENOMIC DNA]</scope>
    <source>
        <strain evidence="3 6">COR2-253-APC-1A</strain>
    </source>
</reference>
<feature type="domain" description="Thioredoxin" evidence="2">
    <location>
        <begin position="26"/>
        <end position="185"/>
    </location>
</feature>
<dbReference type="GeneID" id="78293928"/>
<sequence length="379" mass="42529">MKNSLKLFVAAAAALFCIFSAPGATLETGAEVPELDLRAWLSGKPVNLADLKGKKHAVLFFWTIGQRSLDVFPRIIATANKFGEKELQFIGIAPDSPEAVDKFIRNQPLPFPVAADNILKTLYTYMRPNDQVPLAAVIDKSGKLLWRGRPEYLDEVLPEILSGKYDLKGNIEREKFSQAVMSAMKIKDYPTVRKLVDAELEKHPDNLELLTLKINLAGTLMNDIDTAEKTAEAGLKQLPRNLKLYEQLIRALHQAGADTRLPVWFDRLVADFGDQPAVLIRFARQELSQPVGKLRVENAYKLTHAAYNAPKFADDRQKGLIAREYAGVLYYCGRPDKALEVAKVSMQLLKNSPNPKEYETAKDLVVYYNTVLRMSKAIR</sequence>
<dbReference type="OrthoDB" id="9812811at2"/>
<name>A0A2U1BA72_9BACT</name>
<dbReference type="Gene3D" id="3.40.30.10">
    <property type="entry name" value="Glutaredoxin"/>
    <property type="match status" value="1"/>
</dbReference>
<dbReference type="GO" id="GO:0006950">
    <property type="term" value="P:response to stress"/>
    <property type="evidence" value="ECO:0007669"/>
    <property type="project" value="UniProtKB-ARBA"/>
</dbReference>
<organism evidence="4 5">
    <name type="scientific">Victivallis vadensis</name>
    <dbReference type="NCBI Taxonomy" id="172901"/>
    <lineage>
        <taxon>Bacteria</taxon>
        <taxon>Pseudomonadati</taxon>
        <taxon>Lentisphaerota</taxon>
        <taxon>Lentisphaeria</taxon>
        <taxon>Victivallales</taxon>
        <taxon>Victivallaceae</taxon>
        <taxon>Victivallis</taxon>
    </lineage>
</organism>
<protein>
    <submittedName>
        <fullName evidence="4">AhpC/TSA family protein</fullName>
    </submittedName>
    <submittedName>
        <fullName evidence="3">Redoxin domain-containing protein</fullName>
    </submittedName>
</protein>
<dbReference type="GO" id="GO:0016209">
    <property type="term" value="F:antioxidant activity"/>
    <property type="evidence" value="ECO:0007669"/>
    <property type="project" value="InterPro"/>
</dbReference>
<dbReference type="InterPro" id="IPR000866">
    <property type="entry name" value="AhpC/TSA"/>
</dbReference>
<dbReference type="PROSITE" id="PS51352">
    <property type="entry name" value="THIOREDOXIN_2"/>
    <property type="match status" value="1"/>
</dbReference>
<dbReference type="SUPFAM" id="SSF52833">
    <property type="entry name" value="Thioredoxin-like"/>
    <property type="match status" value="1"/>
</dbReference>
<dbReference type="CDD" id="cd02966">
    <property type="entry name" value="TlpA_like_family"/>
    <property type="match status" value="1"/>
</dbReference>
<reference evidence="4 5" key="1">
    <citation type="submission" date="2018-04" db="EMBL/GenBank/DDBJ databases">
        <title>Genomic Encyclopedia of Type Strains, Phase IV (KMG-IV): sequencing the most valuable type-strain genomes for metagenomic binning, comparative biology and taxonomic classification.</title>
        <authorList>
            <person name="Goeker M."/>
        </authorList>
    </citation>
    <scope>NUCLEOTIDE SEQUENCE [LARGE SCALE GENOMIC DNA]</scope>
    <source>
        <strain evidence="4 5">DSM 14823</strain>
    </source>
</reference>
<proteinExistence type="predicted"/>
<dbReference type="EMBL" id="QEKH01000002">
    <property type="protein sequence ID" value="PVY45570.1"/>
    <property type="molecule type" value="Genomic_DNA"/>
</dbReference>
<gene>
    <name evidence="4" type="ORF">C8D82_102141</name>
    <name evidence="3" type="ORF">HF882_13935</name>
</gene>
<keyword evidence="5" id="KW-1185">Reference proteome</keyword>
<dbReference type="Proteomes" id="UP000576225">
    <property type="component" value="Unassembled WGS sequence"/>
</dbReference>
<comment type="caution">
    <text evidence="4">The sequence shown here is derived from an EMBL/GenBank/DDBJ whole genome shotgun (WGS) entry which is preliminary data.</text>
</comment>
<dbReference type="RefSeq" id="WP_116882595.1">
    <property type="nucleotide sequence ID" value="NZ_CABMMC010000022.1"/>
</dbReference>
<dbReference type="InterPro" id="IPR013766">
    <property type="entry name" value="Thioredoxin_domain"/>
</dbReference>
<dbReference type="EMBL" id="JABAEW010000028">
    <property type="protein sequence ID" value="NMD87685.1"/>
    <property type="molecule type" value="Genomic_DNA"/>
</dbReference>
<dbReference type="Gene3D" id="1.25.40.10">
    <property type="entry name" value="Tetratricopeptide repeat domain"/>
    <property type="match status" value="1"/>
</dbReference>
<dbReference type="GO" id="GO:0016491">
    <property type="term" value="F:oxidoreductase activity"/>
    <property type="evidence" value="ECO:0007669"/>
    <property type="project" value="InterPro"/>
</dbReference>
<feature type="signal peptide" evidence="1">
    <location>
        <begin position="1"/>
        <end position="23"/>
    </location>
</feature>
<dbReference type="InterPro" id="IPR011990">
    <property type="entry name" value="TPR-like_helical_dom_sf"/>
</dbReference>
<dbReference type="InterPro" id="IPR036249">
    <property type="entry name" value="Thioredoxin-like_sf"/>
</dbReference>
<dbReference type="SUPFAM" id="SSF48452">
    <property type="entry name" value="TPR-like"/>
    <property type="match status" value="1"/>
</dbReference>
<accession>A0A2U1BA72</accession>
<evidence type="ECO:0000259" key="2">
    <source>
        <dbReference type="PROSITE" id="PS51352"/>
    </source>
</evidence>
<dbReference type="PANTHER" id="PTHR42852">
    <property type="entry name" value="THIOL:DISULFIDE INTERCHANGE PROTEIN DSBE"/>
    <property type="match status" value="1"/>
</dbReference>
<evidence type="ECO:0000313" key="5">
    <source>
        <dbReference type="Proteomes" id="UP000245959"/>
    </source>
</evidence>
<evidence type="ECO:0000313" key="6">
    <source>
        <dbReference type="Proteomes" id="UP000576225"/>
    </source>
</evidence>
<evidence type="ECO:0000256" key="1">
    <source>
        <dbReference type="SAM" id="SignalP"/>
    </source>
</evidence>
<keyword evidence="1" id="KW-0732">Signal</keyword>
<dbReference type="PANTHER" id="PTHR42852:SF13">
    <property type="entry name" value="PROTEIN DIPZ"/>
    <property type="match status" value="1"/>
</dbReference>
<dbReference type="Proteomes" id="UP000245959">
    <property type="component" value="Unassembled WGS sequence"/>
</dbReference>
<dbReference type="AlphaFoldDB" id="A0A2U1BA72"/>
<dbReference type="InterPro" id="IPR050553">
    <property type="entry name" value="Thioredoxin_ResA/DsbE_sf"/>
</dbReference>
<evidence type="ECO:0000313" key="3">
    <source>
        <dbReference type="EMBL" id="NMD87685.1"/>
    </source>
</evidence>
<evidence type="ECO:0000313" key="4">
    <source>
        <dbReference type="EMBL" id="PVY45570.1"/>
    </source>
</evidence>
<feature type="chain" id="PRO_5033770155" evidence="1">
    <location>
        <begin position="24"/>
        <end position="379"/>
    </location>
</feature>
<dbReference type="Pfam" id="PF00578">
    <property type="entry name" value="AhpC-TSA"/>
    <property type="match status" value="1"/>
</dbReference>